<feature type="region of interest" description="Disordered" evidence="1">
    <location>
        <begin position="1"/>
        <end position="43"/>
    </location>
</feature>
<name>A0A6J6RNW9_9ZZZZ</name>
<sequence>MRALSAATVKSKVDFPTPGSPASKTTAPGTNPPPRVRSNSATPLDRDCAAAKSTSPIGRAVAVTAPAATTLSLRVPSSILPHAWHSPQRPTHLEVLQPHSEQRKGSLSDALAMF</sequence>
<dbReference type="AlphaFoldDB" id="A0A6J6RNW9"/>
<feature type="compositionally biased region" description="Polar residues" evidence="1">
    <location>
        <begin position="20"/>
        <end position="29"/>
    </location>
</feature>
<accession>A0A6J6RNW9</accession>
<protein>
    <submittedName>
        <fullName evidence="2">Unannotated protein</fullName>
    </submittedName>
</protein>
<organism evidence="2">
    <name type="scientific">freshwater metagenome</name>
    <dbReference type="NCBI Taxonomy" id="449393"/>
    <lineage>
        <taxon>unclassified sequences</taxon>
        <taxon>metagenomes</taxon>
        <taxon>ecological metagenomes</taxon>
    </lineage>
</organism>
<evidence type="ECO:0000256" key="1">
    <source>
        <dbReference type="SAM" id="MobiDB-lite"/>
    </source>
</evidence>
<reference evidence="2" key="1">
    <citation type="submission" date="2020-05" db="EMBL/GenBank/DDBJ databases">
        <authorList>
            <person name="Chiriac C."/>
            <person name="Salcher M."/>
            <person name="Ghai R."/>
            <person name="Kavagutti S V."/>
        </authorList>
    </citation>
    <scope>NUCLEOTIDE SEQUENCE</scope>
</reference>
<dbReference type="EMBL" id="CAEZYJ010000129">
    <property type="protein sequence ID" value="CAB4724202.1"/>
    <property type="molecule type" value="Genomic_DNA"/>
</dbReference>
<gene>
    <name evidence="2" type="ORF">UFOPK2659_00863</name>
</gene>
<proteinExistence type="predicted"/>
<evidence type="ECO:0000313" key="2">
    <source>
        <dbReference type="EMBL" id="CAB4724202.1"/>
    </source>
</evidence>